<dbReference type="PANTHER" id="PTHR45620:SF22">
    <property type="entry name" value="VASOACTIVE INTESTINAL POLYPEPTIDE RECEPTOR 2"/>
    <property type="match status" value="1"/>
</dbReference>
<dbReference type="InterPro" id="IPR050332">
    <property type="entry name" value="GPCR_2"/>
</dbReference>
<keyword evidence="8" id="KW-1185">Reference proteome</keyword>
<evidence type="ECO:0000256" key="3">
    <source>
        <dbReference type="ARBA" id="ARBA00022989"/>
    </source>
</evidence>
<keyword evidence="2 5" id="KW-0812">Transmembrane</keyword>
<feature type="transmembrane region" description="Helical" evidence="5">
    <location>
        <begin position="64"/>
        <end position="85"/>
    </location>
</feature>
<feature type="non-terminal residue" evidence="7">
    <location>
        <position position="88"/>
    </location>
</feature>
<dbReference type="InterPro" id="IPR017981">
    <property type="entry name" value="GPCR_2-like_7TM"/>
</dbReference>
<protein>
    <submittedName>
        <fullName evidence="7">Vasoactive intestinal polypeptide receptor 2</fullName>
    </submittedName>
</protein>
<keyword evidence="4 5" id="KW-0472">Membrane</keyword>
<comment type="caution">
    <text evidence="7">The sequence shown here is derived from an EMBL/GenBank/DDBJ whole genome shotgun (WGS) entry which is preliminary data.</text>
</comment>
<dbReference type="PRINTS" id="PR00249">
    <property type="entry name" value="GPCRSECRETIN"/>
</dbReference>
<dbReference type="Pfam" id="PF00002">
    <property type="entry name" value="7tm_2"/>
    <property type="match status" value="1"/>
</dbReference>
<organism evidence="7 8">
    <name type="scientific">Saguinus oedipus</name>
    <name type="common">Cotton-top tamarin</name>
    <name type="synonym">Oedipomidas oedipus</name>
    <dbReference type="NCBI Taxonomy" id="9490"/>
    <lineage>
        <taxon>Eukaryota</taxon>
        <taxon>Metazoa</taxon>
        <taxon>Chordata</taxon>
        <taxon>Craniata</taxon>
        <taxon>Vertebrata</taxon>
        <taxon>Euteleostomi</taxon>
        <taxon>Mammalia</taxon>
        <taxon>Eutheria</taxon>
        <taxon>Euarchontoglires</taxon>
        <taxon>Primates</taxon>
        <taxon>Haplorrhini</taxon>
        <taxon>Platyrrhini</taxon>
        <taxon>Cebidae</taxon>
        <taxon>Callitrichinae</taxon>
        <taxon>Saguinus</taxon>
    </lineage>
</organism>
<evidence type="ECO:0000256" key="5">
    <source>
        <dbReference type="SAM" id="Phobius"/>
    </source>
</evidence>
<gene>
    <name evidence="7" type="primary">VIPR2_2</name>
    <name evidence="7" type="ORF">P7K49_026164</name>
</gene>
<dbReference type="Proteomes" id="UP001266305">
    <property type="component" value="Unassembled WGS sequence"/>
</dbReference>
<evidence type="ECO:0000256" key="1">
    <source>
        <dbReference type="ARBA" id="ARBA00004141"/>
    </source>
</evidence>
<name>A0ABQ9UJ85_SAGOE</name>
<reference evidence="7 8" key="1">
    <citation type="submission" date="2023-05" db="EMBL/GenBank/DDBJ databases">
        <title>B98-5 Cell Line De Novo Hybrid Assembly: An Optical Mapping Approach.</title>
        <authorList>
            <person name="Kananen K."/>
            <person name="Auerbach J.A."/>
            <person name="Kautto E."/>
            <person name="Blachly J.S."/>
        </authorList>
    </citation>
    <scope>NUCLEOTIDE SEQUENCE [LARGE SCALE GENOMIC DNA]</scope>
    <source>
        <strain evidence="7">B95-8</strain>
        <tissue evidence="7">Cell line</tissue>
    </source>
</reference>
<evidence type="ECO:0000313" key="7">
    <source>
        <dbReference type="EMBL" id="KAK2097130.1"/>
    </source>
</evidence>
<evidence type="ECO:0000256" key="4">
    <source>
        <dbReference type="ARBA" id="ARBA00023136"/>
    </source>
</evidence>
<dbReference type="Gene3D" id="1.20.1070.10">
    <property type="entry name" value="Rhodopsin 7-helix transmembrane proteins"/>
    <property type="match status" value="1"/>
</dbReference>
<feature type="domain" description="G-protein coupled receptors family 2 profile 2" evidence="6">
    <location>
        <begin position="1"/>
        <end position="86"/>
    </location>
</feature>
<comment type="subcellular location">
    <subcellularLocation>
        <location evidence="1">Membrane</location>
        <topology evidence="1">Multi-pass membrane protein</topology>
    </subcellularLocation>
</comment>
<dbReference type="EMBL" id="JASSZA010000012">
    <property type="protein sequence ID" value="KAK2097130.1"/>
    <property type="molecule type" value="Genomic_DNA"/>
</dbReference>
<dbReference type="PROSITE" id="PS50261">
    <property type="entry name" value="G_PROTEIN_RECEP_F2_4"/>
    <property type="match status" value="1"/>
</dbReference>
<evidence type="ECO:0000256" key="2">
    <source>
        <dbReference type="ARBA" id="ARBA00022692"/>
    </source>
</evidence>
<keyword evidence="3 5" id="KW-1133">Transmembrane helix</keyword>
<dbReference type="PANTHER" id="PTHR45620">
    <property type="entry name" value="PDF RECEPTOR-LIKE PROTEIN-RELATED"/>
    <property type="match status" value="1"/>
</dbReference>
<evidence type="ECO:0000313" key="8">
    <source>
        <dbReference type="Proteomes" id="UP001266305"/>
    </source>
</evidence>
<evidence type="ECO:0000259" key="6">
    <source>
        <dbReference type="PROSITE" id="PS50261"/>
    </source>
</evidence>
<dbReference type="InterPro" id="IPR000832">
    <property type="entry name" value="GPCR_2_secretin-like"/>
</dbReference>
<keyword evidence="7" id="KW-0675">Receptor</keyword>
<proteinExistence type="predicted"/>
<feature type="transmembrane region" description="Helical" evidence="5">
    <location>
        <begin position="38"/>
        <end position="58"/>
    </location>
</feature>
<accession>A0ABQ9UJ85</accession>
<sequence>MPSCLVLSKTLPGMQRGVGPAAKLAPLLLCRRLAKSTLLLIPLFGVHYMVFAVFPISISSKYQILFELCLGSFQGLVVAVLYCFLNSE</sequence>